<dbReference type="AlphaFoldDB" id="A0A1F7FJ92"/>
<accession>A0A1F7FJ92</accession>
<evidence type="ECO:0000313" key="3">
    <source>
        <dbReference type="Proteomes" id="UP000179243"/>
    </source>
</evidence>
<dbReference type="Pfam" id="PF03783">
    <property type="entry name" value="CsgG"/>
    <property type="match status" value="1"/>
</dbReference>
<gene>
    <name evidence="2" type="ORF">A2519_04370</name>
</gene>
<evidence type="ECO:0000313" key="2">
    <source>
        <dbReference type="EMBL" id="OGK06532.1"/>
    </source>
</evidence>
<evidence type="ECO:0008006" key="4">
    <source>
        <dbReference type="Google" id="ProtNLM"/>
    </source>
</evidence>
<evidence type="ECO:0000256" key="1">
    <source>
        <dbReference type="SAM" id="MobiDB-lite"/>
    </source>
</evidence>
<dbReference type="InterPro" id="IPR005534">
    <property type="entry name" value="Curli_assmbl/transp-comp_CsgG"/>
</dbReference>
<reference evidence="2 3" key="1">
    <citation type="journal article" date="2016" name="Nat. Commun.">
        <title>Thousands of microbial genomes shed light on interconnected biogeochemical processes in an aquifer system.</title>
        <authorList>
            <person name="Anantharaman K."/>
            <person name="Brown C.T."/>
            <person name="Hug L.A."/>
            <person name="Sharon I."/>
            <person name="Castelle C.J."/>
            <person name="Probst A.J."/>
            <person name="Thomas B.C."/>
            <person name="Singh A."/>
            <person name="Wilkins M.J."/>
            <person name="Karaoz U."/>
            <person name="Brodie E.L."/>
            <person name="Williams K.H."/>
            <person name="Hubbard S.S."/>
            <person name="Banfield J.F."/>
        </authorList>
    </citation>
    <scope>NUCLEOTIDE SEQUENCE [LARGE SCALE GENOMIC DNA]</scope>
</reference>
<feature type="region of interest" description="Disordered" evidence="1">
    <location>
        <begin position="171"/>
        <end position="195"/>
    </location>
</feature>
<comment type="caution">
    <text evidence="2">The sequence shown here is derived from an EMBL/GenBank/DDBJ whole genome shotgun (WGS) entry which is preliminary data.</text>
</comment>
<dbReference type="Proteomes" id="UP000179243">
    <property type="component" value="Unassembled WGS sequence"/>
</dbReference>
<proteinExistence type="predicted"/>
<dbReference type="EMBL" id="MFYX01000028">
    <property type="protein sequence ID" value="OGK06532.1"/>
    <property type="molecule type" value="Genomic_DNA"/>
</dbReference>
<name>A0A1F7FJ92_UNCRA</name>
<protein>
    <recommendedName>
        <fullName evidence="4">DUF2380 domain-containing protein</fullName>
    </recommendedName>
</protein>
<sequence length="423" mass="46588">MIVKVFFILLIASVIYSQENIAVLDLEADAVTASEAKTLTNKLRGELINTGHFTVIERGQMDEILKEQGFQQTGCTSQECAVEVGQLLGVKYMVAGSIGKVGSIFLVSLRLIDVTKGNIVNPVDQEVDGDVSDVLRQGLHDAARKLAGLEPDHAPPPKKAAQAEPVWPAYQEPAKRTARAPVPFGESRAVERRQPRAVPLNKAPSRRTFSVAWGMSSLDLRSFHWQEKDSFDIEFTGLKWNSGNHFEFDIAPMRLYAGDTGSSGIMFANELGGSFDMNSSASSLATLMDSAAPVAVSVQLQDGAFTMKRFGIIDKLALGYFFKLPYLALEPYLGISGQFDFDGISGKAVNNKSLMTIYLRFGFPLGIRLYYNRFLVGFEYSTFFKAIQIDDNLDYDGTTKQSIIGAFSQEGDAFWTIHIGHVF</sequence>
<dbReference type="Gene3D" id="3.40.50.10610">
    <property type="entry name" value="ABC-type transport auxiliary lipoprotein component"/>
    <property type="match status" value="1"/>
</dbReference>
<dbReference type="SUPFAM" id="SSF52964">
    <property type="entry name" value="TolB, N-terminal domain"/>
    <property type="match status" value="1"/>
</dbReference>
<dbReference type="GO" id="GO:0030288">
    <property type="term" value="C:outer membrane-bounded periplasmic space"/>
    <property type="evidence" value="ECO:0007669"/>
    <property type="project" value="InterPro"/>
</dbReference>
<organism evidence="2 3">
    <name type="scientific">Candidatus Raymondbacteria bacterium RIFOXYD12_FULL_49_13</name>
    <dbReference type="NCBI Taxonomy" id="1817890"/>
    <lineage>
        <taxon>Bacteria</taxon>
        <taxon>Raymondiibacteriota</taxon>
    </lineage>
</organism>